<reference evidence="2 3" key="1">
    <citation type="journal article" date="2010" name="Stand. Genomic Sci.">
        <title>Complete genome sequence of Segniliparus rotundus type strain (CDC 1076).</title>
        <authorList>
            <person name="Sikorski J."/>
            <person name="Lapidus A."/>
            <person name="Copeland A."/>
            <person name="Misra M."/>
            <person name="Glavina Del Rio T."/>
            <person name="Nolan M."/>
            <person name="Lucas S."/>
            <person name="Chen F."/>
            <person name="Tice H."/>
            <person name="Cheng J.F."/>
            <person name="Jando M."/>
            <person name="Schneider S."/>
            <person name="Bruce D."/>
            <person name="Goodwin L."/>
            <person name="Pitluck S."/>
            <person name="Liolios K."/>
            <person name="Mikhailova N."/>
            <person name="Pati A."/>
            <person name="Ivanova N."/>
            <person name="Mavromatis K."/>
            <person name="Chen A."/>
            <person name="Palaniappan K."/>
            <person name="Chertkov O."/>
            <person name="Land M."/>
            <person name="Hauser L."/>
            <person name="Chang Y.J."/>
            <person name="Jeffries C.D."/>
            <person name="Brettin T."/>
            <person name="Detter J.C."/>
            <person name="Han C."/>
            <person name="Rohde M."/>
            <person name="Goker M."/>
            <person name="Bristow J."/>
            <person name="Eisen J.A."/>
            <person name="Markowitz V."/>
            <person name="Hugenholtz P."/>
            <person name="Kyrpides N.C."/>
            <person name="Klenk H.P."/>
        </authorList>
    </citation>
    <scope>NUCLEOTIDE SEQUENCE [LARGE SCALE GENOMIC DNA]</scope>
    <source>
        <strain evidence="3">ATCC BAA-972 / CDC 1076 / CIP 108378 / DSM 44985 / JCM 13578</strain>
    </source>
</reference>
<dbReference type="GO" id="GO:0005886">
    <property type="term" value="C:plasma membrane"/>
    <property type="evidence" value="ECO:0007669"/>
    <property type="project" value="TreeGrafter"/>
</dbReference>
<keyword evidence="1" id="KW-1133">Transmembrane helix</keyword>
<feature type="transmembrane region" description="Helical" evidence="1">
    <location>
        <begin position="85"/>
        <end position="104"/>
    </location>
</feature>
<dbReference type="Pfam" id="PF03729">
    <property type="entry name" value="DUF308"/>
    <property type="match status" value="1"/>
</dbReference>
<dbReference type="eggNOG" id="COG3247">
    <property type="taxonomic scope" value="Bacteria"/>
</dbReference>
<dbReference type="InterPro" id="IPR052712">
    <property type="entry name" value="Acid_resist_chaperone_HdeD"/>
</dbReference>
<keyword evidence="1" id="KW-0472">Membrane</keyword>
<protein>
    <recommendedName>
        <fullName evidence="4">Integral membrane protein</fullName>
    </recommendedName>
</protein>
<dbReference type="PANTHER" id="PTHR34989:SF1">
    <property type="entry name" value="PROTEIN HDED"/>
    <property type="match status" value="1"/>
</dbReference>
<evidence type="ECO:0008006" key="4">
    <source>
        <dbReference type="Google" id="ProtNLM"/>
    </source>
</evidence>
<dbReference type="PANTHER" id="PTHR34989">
    <property type="entry name" value="PROTEIN HDED"/>
    <property type="match status" value="1"/>
</dbReference>
<dbReference type="HOGENOM" id="CLU_091585_5_2_11"/>
<accession>D6Z9X2</accession>
<dbReference type="Proteomes" id="UP000002247">
    <property type="component" value="Chromosome"/>
</dbReference>
<dbReference type="STRING" id="640132.Srot_2190"/>
<feature type="transmembrane region" description="Helical" evidence="1">
    <location>
        <begin position="161"/>
        <end position="184"/>
    </location>
</feature>
<evidence type="ECO:0000256" key="1">
    <source>
        <dbReference type="SAM" id="Phobius"/>
    </source>
</evidence>
<feature type="transmembrane region" description="Helical" evidence="1">
    <location>
        <begin position="137"/>
        <end position="155"/>
    </location>
</feature>
<dbReference type="AlphaFoldDB" id="D6Z9X2"/>
<sequence length="196" mass="20854">MNATPYASPSPSGFFHEIGRVLRYWPAVLVSGIVTVVAGVLAIIYQDVTAIVAGLLFGLGILFQGVLFAATAIGAKPGTPGRAWLGVWAVLSIGAGLLAIFYPWSGVLALAYLLIFWFLVNAVNNIVRAASDKNHRVWFGVLGALELIVAVWLLVDIFTAVSTVVLLVGFGLLLRGVGEIAVAFRLRHVGNVLRSQ</sequence>
<feature type="transmembrane region" description="Helical" evidence="1">
    <location>
        <begin position="24"/>
        <end position="45"/>
    </location>
</feature>
<dbReference type="InterPro" id="IPR005325">
    <property type="entry name" value="DUF308_memb"/>
</dbReference>
<feature type="transmembrane region" description="Helical" evidence="1">
    <location>
        <begin position="51"/>
        <end position="73"/>
    </location>
</feature>
<organism evidence="2 3">
    <name type="scientific">Segniliparus rotundus (strain ATCC BAA-972 / CDC 1076 / CIP 108378 / DSM 44985 / JCM 13578)</name>
    <dbReference type="NCBI Taxonomy" id="640132"/>
    <lineage>
        <taxon>Bacteria</taxon>
        <taxon>Bacillati</taxon>
        <taxon>Actinomycetota</taxon>
        <taxon>Actinomycetes</taxon>
        <taxon>Mycobacteriales</taxon>
        <taxon>Segniliparaceae</taxon>
        <taxon>Segniliparus</taxon>
    </lineage>
</organism>
<dbReference type="EMBL" id="CP001958">
    <property type="protein sequence ID" value="ADG98642.1"/>
    <property type="molecule type" value="Genomic_DNA"/>
</dbReference>
<name>D6Z9X2_SEGRD</name>
<dbReference type="RefSeq" id="WP_013139092.1">
    <property type="nucleotide sequence ID" value="NC_014168.1"/>
</dbReference>
<keyword evidence="3" id="KW-1185">Reference proteome</keyword>
<proteinExistence type="predicted"/>
<keyword evidence="1" id="KW-0812">Transmembrane</keyword>
<evidence type="ECO:0000313" key="2">
    <source>
        <dbReference type="EMBL" id="ADG98642.1"/>
    </source>
</evidence>
<gene>
    <name evidence="2" type="ordered locus">Srot_2190</name>
</gene>
<dbReference type="KEGG" id="srt:Srot_2190"/>
<evidence type="ECO:0000313" key="3">
    <source>
        <dbReference type="Proteomes" id="UP000002247"/>
    </source>
</evidence>
<feature type="transmembrane region" description="Helical" evidence="1">
    <location>
        <begin position="110"/>
        <end position="130"/>
    </location>
</feature>
<dbReference type="OrthoDB" id="3577181at2"/>